<feature type="compositionally biased region" description="Low complexity" evidence="1">
    <location>
        <begin position="682"/>
        <end position="696"/>
    </location>
</feature>
<feature type="region of interest" description="Disordered" evidence="1">
    <location>
        <begin position="363"/>
        <end position="409"/>
    </location>
</feature>
<feature type="domain" description="Protein kinase" evidence="2">
    <location>
        <begin position="227"/>
        <end position="640"/>
    </location>
</feature>
<dbReference type="Proteomes" id="UP001063166">
    <property type="component" value="Unassembled WGS sequence"/>
</dbReference>
<dbReference type="GO" id="GO:0004672">
    <property type="term" value="F:protein kinase activity"/>
    <property type="evidence" value="ECO:0007669"/>
    <property type="project" value="InterPro"/>
</dbReference>
<dbReference type="InterPro" id="IPR040976">
    <property type="entry name" value="Pkinase_fungal"/>
</dbReference>
<dbReference type="PANTHER" id="PTHR38248:SF2">
    <property type="entry name" value="FUNK1 11"/>
    <property type="match status" value="1"/>
</dbReference>
<comment type="caution">
    <text evidence="3">The sequence shown here is derived from an EMBL/GenBank/DDBJ whole genome shotgun (WGS) entry which is preliminary data.</text>
</comment>
<feature type="compositionally biased region" description="Polar residues" evidence="1">
    <location>
        <begin position="720"/>
        <end position="740"/>
    </location>
</feature>
<gene>
    <name evidence="3" type="ORF">LshimejAT787_1103310</name>
</gene>
<dbReference type="PANTHER" id="PTHR38248">
    <property type="entry name" value="FUNK1 6"/>
    <property type="match status" value="1"/>
</dbReference>
<evidence type="ECO:0000313" key="4">
    <source>
        <dbReference type="Proteomes" id="UP001063166"/>
    </source>
</evidence>
<dbReference type="AlphaFoldDB" id="A0A9P3PW61"/>
<feature type="region of interest" description="Disordered" evidence="1">
    <location>
        <begin position="1"/>
        <end position="22"/>
    </location>
</feature>
<sequence>MASLPNAGSLSSPLKFPASSGFESVPPKLEILRAKMNRSMSGLFVGPMPVSQFLEEFLKPAPPNAVVPPVSLDHFNALPKAVHEKELYQPFISLVHDHGLVPDQTRSTMYREDVDTSEKVTQFEELELHLEFKPDDTSDPLNEPDAGIDRLTHQFEASTVDRSKCRAQLIHYATEWCSRQHRRFAFTIFIGDPYVRFIRWDRAGAIVSEKFNFRQNSRPLAEFLWRFTHLDDAGRGRDPSVRIATAEEAALAEKHLSDWKPRKKRPVIVFKVPDVDGKPREFIAWGCLANPGSLTGRCTRAYPVYEIATKKRFFLKDTWRAYDLGQEADILRELQAANVEHIPPFVCGGDLLEDVTMTDLFVPEDDDDGDAAGGKAGSNISGDEAADQASGSVAKPKEAVTPRPKRSGSWRCGSFWKRITQRFHHRFVVDFIDKHFDQFSSSKQMMQAVSDAFAAHRQAYERCKIIHRDISSGNILIAPDGRGILNDWDLAKRESELKRRRRHEKTGTWEFMSCLLLQNHHPLHTIQDDMESFVHVILYHAIRYLPHNKSLMTQYILDNVFSNQNILANGDYYGGEGKRAVFMRDSIADLVFTANAPLTDWVEFARDAVRDWIAHVDPRHKDKRGRVLGKAKNSSAAPVTAPSDLDLTDHESMASAFADCLLFADWPPDDTPIDALAGLQQRSSTTRSVRSLTSSSKHPLEMDDMDEDGSIGGARKRTKNSQARRGSRLVPSSSHSMNTRSRTRRSET</sequence>
<dbReference type="SUPFAM" id="SSF56112">
    <property type="entry name" value="Protein kinase-like (PK-like)"/>
    <property type="match status" value="1"/>
</dbReference>
<dbReference type="Gene3D" id="1.10.510.10">
    <property type="entry name" value="Transferase(Phosphotransferase) domain 1"/>
    <property type="match status" value="1"/>
</dbReference>
<reference evidence="3" key="1">
    <citation type="submission" date="2022-07" db="EMBL/GenBank/DDBJ databases">
        <title>The genome of Lyophyllum shimeji provides insight into the initial evolution of ectomycorrhizal fungal genome.</title>
        <authorList>
            <person name="Kobayashi Y."/>
            <person name="Shibata T."/>
            <person name="Hirakawa H."/>
            <person name="Shigenobu S."/>
            <person name="Nishiyama T."/>
            <person name="Yamada A."/>
            <person name="Hasebe M."/>
            <person name="Kawaguchi M."/>
        </authorList>
    </citation>
    <scope>NUCLEOTIDE SEQUENCE</scope>
    <source>
        <strain evidence="3">AT787</strain>
    </source>
</reference>
<accession>A0A9P3PW61</accession>
<dbReference type="Pfam" id="PF17667">
    <property type="entry name" value="Pkinase_fungal"/>
    <property type="match status" value="1"/>
</dbReference>
<protein>
    <recommendedName>
        <fullName evidence="2">Protein kinase domain-containing protein</fullName>
    </recommendedName>
</protein>
<evidence type="ECO:0000256" key="1">
    <source>
        <dbReference type="SAM" id="MobiDB-lite"/>
    </source>
</evidence>
<proteinExistence type="predicted"/>
<dbReference type="GO" id="GO:0005524">
    <property type="term" value="F:ATP binding"/>
    <property type="evidence" value="ECO:0007669"/>
    <property type="project" value="InterPro"/>
</dbReference>
<dbReference type="InterPro" id="IPR008266">
    <property type="entry name" value="Tyr_kinase_AS"/>
</dbReference>
<dbReference type="InterPro" id="IPR011009">
    <property type="entry name" value="Kinase-like_dom_sf"/>
</dbReference>
<dbReference type="OrthoDB" id="5592585at2759"/>
<feature type="region of interest" description="Disordered" evidence="1">
    <location>
        <begin position="679"/>
        <end position="748"/>
    </location>
</feature>
<feature type="compositionally biased region" description="Polar residues" evidence="1">
    <location>
        <begin position="1"/>
        <end position="12"/>
    </location>
</feature>
<keyword evidence="4" id="KW-1185">Reference proteome</keyword>
<dbReference type="InterPro" id="IPR000719">
    <property type="entry name" value="Prot_kinase_dom"/>
</dbReference>
<name>A0A9P3PW61_LYOSH</name>
<evidence type="ECO:0000259" key="2">
    <source>
        <dbReference type="PROSITE" id="PS50011"/>
    </source>
</evidence>
<organism evidence="3 4">
    <name type="scientific">Lyophyllum shimeji</name>
    <name type="common">Hon-shimeji</name>
    <name type="synonym">Tricholoma shimeji</name>
    <dbReference type="NCBI Taxonomy" id="47721"/>
    <lineage>
        <taxon>Eukaryota</taxon>
        <taxon>Fungi</taxon>
        <taxon>Dikarya</taxon>
        <taxon>Basidiomycota</taxon>
        <taxon>Agaricomycotina</taxon>
        <taxon>Agaricomycetes</taxon>
        <taxon>Agaricomycetidae</taxon>
        <taxon>Agaricales</taxon>
        <taxon>Tricholomatineae</taxon>
        <taxon>Lyophyllaceae</taxon>
        <taxon>Lyophyllum</taxon>
    </lineage>
</organism>
<feature type="region of interest" description="Disordered" evidence="1">
    <location>
        <begin position="623"/>
        <end position="645"/>
    </location>
</feature>
<dbReference type="PROSITE" id="PS00109">
    <property type="entry name" value="PROTEIN_KINASE_TYR"/>
    <property type="match status" value="1"/>
</dbReference>
<evidence type="ECO:0000313" key="3">
    <source>
        <dbReference type="EMBL" id="GLB42316.1"/>
    </source>
</evidence>
<dbReference type="EMBL" id="BRPK01000011">
    <property type="protein sequence ID" value="GLB42316.1"/>
    <property type="molecule type" value="Genomic_DNA"/>
</dbReference>
<dbReference type="PROSITE" id="PS50011">
    <property type="entry name" value="PROTEIN_KINASE_DOM"/>
    <property type="match status" value="1"/>
</dbReference>